<feature type="region of interest" description="Disordered" evidence="1">
    <location>
        <begin position="131"/>
        <end position="155"/>
    </location>
</feature>
<gene>
    <name evidence="2" type="ORF">LCGC14_1693040</name>
</gene>
<sequence>MPTDSMVDFSDAPARITIGDKEYAIPPLTMGDRFEAEQHIRDDNLNRFLRVTETKPLPADVRGTALAEIACKQVTSDQLISTSANQLYLLYLSMCRGDPKITWKFVQSLPAMTIETLNTILRSITGLVKDDDAVDPTTTSTTKSSTPTEEATANP</sequence>
<evidence type="ECO:0000313" key="2">
    <source>
        <dbReference type="EMBL" id="KKM15736.1"/>
    </source>
</evidence>
<dbReference type="AlphaFoldDB" id="A0A0F9HK62"/>
<organism evidence="2">
    <name type="scientific">marine sediment metagenome</name>
    <dbReference type="NCBI Taxonomy" id="412755"/>
    <lineage>
        <taxon>unclassified sequences</taxon>
        <taxon>metagenomes</taxon>
        <taxon>ecological metagenomes</taxon>
    </lineage>
</organism>
<dbReference type="EMBL" id="LAZR01014833">
    <property type="protein sequence ID" value="KKM15736.1"/>
    <property type="molecule type" value="Genomic_DNA"/>
</dbReference>
<feature type="compositionally biased region" description="Low complexity" evidence="1">
    <location>
        <begin position="136"/>
        <end position="155"/>
    </location>
</feature>
<evidence type="ECO:0000256" key="1">
    <source>
        <dbReference type="SAM" id="MobiDB-lite"/>
    </source>
</evidence>
<name>A0A0F9HK62_9ZZZZ</name>
<comment type="caution">
    <text evidence="2">The sequence shown here is derived from an EMBL/GenBank/DDBJ whole genome shotgun (WGS) entry which is preliminary data.</text>
</comment>
<protein>
    <submittedName>
        <fullName evidence="2">Uncharacterized protein</fullName>
    </submittedName>
</protein>
<accession>A0A0F9HK62</accession>
<proteinExistence type="predicted"/>
<reference evidence="2" key="1">
    <citation type="journal article" date="2015" name="Nature">
        <title>Complex archaea that bridge the gap between prokaryotes and eukaryotes.</title>
        <authorList>
            <person name="Spang A."/>
            <person name="Saw J.H."/>
            <person name="Jorgensen S.L."/>
            <person name="Zaremba-Niedzwiedzka K."/>
            <person name="Martijn J."/>
            <person name="Lind A.E."/>
            <person name="van Eijk R."/>
            <person name="Schleper C."/>
            <person name="Guy L."/>
            <person name="Ettema T.J."/>
        </authorList>
    </citation>
    <scope>NUCLEOTIDE SEQUENCE</scope>
</reference>